<dbReference type="RefSeq" id="XP_019704351.1">
    <property type="nucleotide sequence ID" value="XM_019848792.2"/>
</dbReference>
<evidence type="ECO:0000256" key="1">
    <source>
        <dbReference type="SAM" id="Coils"/>
    </source>
</evidence>
<keyword evidence="2" id="KW-1185">Reference proteome</keyword>
<dbReference type="InParanoid" id="A0A6J0PH67"/>
<reference evidence="3" key="1">
    <citation type="submission" date="2025-08" db="UniProtKB">
        <authorList>
            <consortium name="RefSeq"/>
        </authorList>
    </citation>
    <scope>IDENTIFICATION</scope>
</reference>
<evidence type="ECO:0000313" key="3">
    <source>
        <dbReference type="RefSeq" id="XP_019704351.1"/>
    </source>
</evidence>
<feature type="coiled-coil region" evidence="1">
    <location>
        <begin position="47"/>
        <end position="74"/>
    </location>
</feature>
<organism evidence="2 3">
    <name type="scientific">Elaeis guineensis var. tenera</name>
    <name type="common">Oil palm</name>
    <dbReference type="NCBI Taxonomy" id="51953"/>
    <lineage>
        <taxon>Eukaryota</taxon>
        <taxon>Viridiplantae</taxon>
        <taxon>Streptophyta</taxon>
        <taxon>Embryophyta</taxon>
        <taxon>Tracheophyta</taxon>
        <taxon>Spermatophyta</taxon>
        <taxon>Magnoliopsida</taxon>
        <taxon>Liliopsida</taxon>
        <taxon>Arecaceae</taxon>
        <taxon>Arecoideae</taxon>
        <taxon>Cocoseae</taxon>
        <taxon>Elaeidinae</taxon>
        <taxon>Elaeis</taxon>
    </lineage>
</organism>
<proteinExistence type="predicted"/>
<dbReference type="Proteomes" id="UP000504607">
    <property type="component" value="Chromosome 2"/>
</dbReference>
<evidence type="ECO:0000313" key="2">
    <source>
        <dbReference type="Proteomes" id="UP000504607"/>
    </source>
</evidence>
<dbReference type="AlphaFoldDB" id="A0A6J0PH67"/>
<sequence>MGQQKTFIGLHCQVLNKALNLRMCSMQWKCLMQEHWINPFSSRVQRLLSWLAVLASLENNLRVLKNEVALYKNVLFPVLCSACAPCAWHLAFFEACLLGMLLLLVTRFRELQFLTFGMRCPTISTTLFEVFHNNN</sequence>
<protein>
    <submittedName>
        <fullName evidence="3">Uncharacterized protein LOC105039181 isoform X2</fullName>
    </submittedName>
</protein>
<keyword evidence="1" id="KW-0175">Coiled coil</keyword>
<gene>
    <name evidence="3" type="primary">LOC105039181</name>
</gene>
<dbReference type="KEGG" id="egu:105039181"/>
<dbReference type="GeneID" id="105039181"/>
<name>A0A6J0PH67_ELAGV</name>
<accession>A0A6J0PH67</accession>